<protein>
    <submittedName>
        <fullName evidence="2">Uncharacterized protein</fullName>
    </submittedName>
</protein>
<proteinExistence type="predicted"/>
<accession>A0A0C9M0V7</accession>
<name>A0A0C9M0V7_9FUNG</name>
<reference evidence="2" key="1">
    <citation type="submission" date="2014-09" db="EMBL/GenBank/DDBJ databases">
        <title>Draft genome sequence of an oleaginous Mucoromycotina fungus Mucor ambiguus NBRC6742.</title>
        <authorList>
            <person name="Takeda I."/>
            <person name="Yamane N."/>
            <person name="Morita T."/>
            <person name="Tamano K."/>
            <person name="Machida M."/>
            <person name="Baker S."/>
            <person name="Koike H."/>
        </authorList>
    </citation>
    <scope>NUCLEOTIDE SEQUENCE</scope>
    <source>
        <strain evidence="2">NBRC 6742</strain>
    </source>
</reference>
<evidence type="ECO:0000256" key="1">
    <source>
        <dbReference type="SAM" id="MobiDB-lite"/>
    </source>
</evidence>
<gene>
    <name evidence="2" type="ORF">MAM1_0012c01256</name>
</gene>
<dbReference type="EMBL" id="DF836301">
    <property type="protein sequence ID" value="GAN01821.1"/>
    <property type="molecule type" value="Genomic_DNA"/>
</dbReference>
<keyword evidence="3" id="KW-1185">Reference proteome</keyword>
<evidence type="ECO:0000313" key="3">
    <source>
        <dbReference type="Proteomes" id="UP000053815"/>
    </source>
</evidence>
<dbReference type="OrthoDB" id="10624060at2759"/>
<dbReference type="Proteomes" id="UP000053815">
    <property type="component" value="Unassembled WGS sequence"/>
</dbReference>
<evidence type="ECO:0000313" key="2">
    <source>
        <dbReference type="EMBL" id="GAN01821.1"/>
    </source>
</evidence>
<sequence length="110" mass="12365">MYEYPNIESIIVEKINIKEPLEPCSTERVPSYTLTCKVLESEVNNTISTKSDEDTVSKSYPRYLYPRIIMTRNSSNHSIQGSTSRFGASPALLQMGSPSELDGSIKMLQK</sequence>
<organism evidence="2">
    <name type="scientific">Mucor ambiguus</name>
    <dbReference type="NCBI Taxonomy" id="91626"/>
    <lineage>
        <taxon>Eukaryota</taxon>
        <taxon>Fungi</taxon>
        <taxon>Fungi incertae sedis</taxon>
        <taxon>Mucoromycota</taxon>
        <taxon>Mucoromycotina</taxon>
        <taxon>Mucoromycetes</taxon>
        <taxon>Mucorales</taxon>
        <taxon>Mucorineae</taxon>
        <taxon>Mucoraceae</taxon>
        <taxon>Mucor</taxon>
    </lineage>
</organism>
<dbReference type="AlphaFoldDB" id="A0A0C9M0V7"/>
<feature type="region of interest" description="Disordered" evidence="1">
    <location>
        <begin position="89"/>
        <end position="110"/>
    </location>
</feature>